<organism evidence="2 3">
    <name type="scientific">Streptomyces tuirus</name>
    <dbReference type="NCBI Taxonomy" id="68278"/>
    <lineage>
        <taxon>Bacteria</taxon>
        <taxon>Bacillati</taxon>
        <taxon>Actinomycetota</taxon>
        <taxon>Actinomycetes</taxon>
        <taxon>Kitasatosporales</taxon>
        <taxon>Streptomycetaceae</taxon>
        <taxon>Streptomyces</taxon>
    </lineage>
</organism>
<dbReference type="RefSeq" id="WP_385862257.1">
    <property type="nucleotide sequence ID" value="NZ_AP023439.1"/>
</dbReference>
<evidence type="ECO:0000256" key="1">
    <source>
        <dbReference type="SAM" id="MobiDB-lite"/>
    </source>
</evidence>
<dbReference type="AlphaFoldDB" id="A0A7G1N6N9"/>
<sequence length="141" mass="15047">MTSTEATAACPYCGWPDGGEPFRVLSRHATATGHTEWTRCGCGSLQVRVADGGGTRVVSRSGPAPRGPRPAAGRGEPLPRLTARAPASADTTRRPGCAPAGATVNAVRRTPNLTPYPDHDPRRVGEYPPHQRRRRRNHPPA</sequence>
<accession>A0A7G1N6N9</accession>
<reference evidence="2 3" key="1">
    <citation type="journal article" date="2014" name="Int. J. Syst. Evol. Microbiol.">
        <title>Complete genome sequence of Corynebacterium casei LMG S-19264T (=DSM 44701T), isolated from a smear-ripened cheese.</title>
        <authorList>
            <consortium name="US DOE Joint Genome Institute (JGI-PGF)"/>
            <person name="Walter F."/>
            <person name="Albersmeier A."/>
            <person name="Kalinowski J."/>
            <person name="Ruckert C."/>
        </authorList>
    </citation>
    <scope>NUCLEOTIDE SEQUENCE [LARGE SCALE GENOMIC DNA]</scope>
    <source>
        <strain evidence="2 3">JCM 4255</strain>
    </source>
</reference>
<name>A0A7G1N6N9_9ACTN</name>
<feature type="region of interest" description="Disordered" evidence="1">
    <location>
        <begin position="53"/>
        <end position="141"/>
    </location>
</feature>
<evidence type="ECO:0000313" key="3">
    <source>
        <dbReference type="Proteomes" id="UP000516373"/>
    </source>
</evidence>
<dbReference type="EMBL" id="AP023439">
    <property type="protein sequence ID" value="BCL18758.1"/>
    <property type="molecule type" value="Genomic_DNA"/>
</dbReference>
<feature type="compositionally biased region" description="Basic residues" evidence="1">
    <location>
        <begin position="130"/>
        <end position="141"/>
    </location>
</feature>
<gene>
    <name evidence="2" type="ORF">GCM10017668_06010</name>
</gene>
<feature type="compositionally biased region" description="Low complexity" evidence="1">
    <location>
        <begin position="59"/>
        <end position="75"/>
    </location>
</feature>
<proteinExistence type="predicted"/>
<dbReference type="KEGG" id="stui:GCM10017668_06010"/>
<protein>
    <submittedName>
        <fullName evidence="2">Uncharacterized protein</fullName>
    </submittedName>
</protein>
<evidence type="ECO:0000313" key="2">
    <source>
        <dbReference type="EMBL" id="BCL18758.1"/>
    </source>
</evidence>
<dbReference type="Proteomes" id="UP000516373">
    <property type="component" value="Chromosome"/>
</dbReference>